<keyword evidence="2" id="KW-1185">Reference proteome</keyword>
<reference evidence="2" key="1">
    <citation type="journal article" date="2023" name="Hortic. Res.">
        <title>A chromosome-level phased genome enabling allele-level studies in sweet orange: a case study on citrus Huanglongbing tolerance.</title>
        <authorList>
            <person name="Wu B."/>
            <person name="Yu Q."/>
            <person name="Deng Z."/>
            <person name="Duan Y."/>
            <person name="Luo F."/>
            <person name="Gmitter F. Jr."/>
        </authorList>
    </citation>
    <scope>NUCLEOTIDE SEQUENCE [LARGE SCALE GENOMIC DNA]</scope>
    <source>
        <strain evidence="2">cv. Valencia</strain>
    </source>
</reference>
<evidence type="ECO:0000313" key="2">
    <source>
        <dbReference type="Proteomes" id="UP000829398"/>
    </source>
</evidence>
<gene>
    <name evidence="1" type="ORF">KPL71_025481</name>
</gene>
<sequence>MGTSVQVTPLSGVFNENPLSYLVSIDGFNFLIDCGWNDHFDPSLLQPLSKVASTIDAVLLSHPDTLHLGALPYAMKQLGLSAPVFSTEPVYRLGLLTMYDQYLSRRQVSEFDLFTLDDIDSAFQSVTRLTYSQNYHLSGKGEGIVVAPHVAGHLLGGTVWKITKDGEDVIYAVDYNRRKEKHLNGTVLESFVRPAVLITDAYNALHNQPPRQQREMFQDKCNLMIISRFSACILDAISKTLRAGGNVLLPVDSAGRVLELLLILEDYWAEHSLNYPIYFLTYVSSSTIDYVKSFLEWMGDSITKSFETSRDNAFLLKHVTLLINKSELDNAPDGPKLVLASMASLEAGFSHDIFVEWASDVKNLVLFTERGQFGTLARMLQADPPPKAVKVTMSRRVPLVGEELIAYEEEQTRLKKEEALKASLVKEEESKASLGPDNNLSGDPMVIDANNANASADVVEPHGGRYRDILIDGFVPPSTSVAPMFPFYENNSEWDDFGEVINPDDYIIKDEDMDQAAMHIGGDDGKLDEGSASLILDAKPSKVVQVKCLLIFIDYEGRADGRSIKTILSHVAPLKLVLVHGSAEATEHLKQHCLKHVCPHVYTPQIEETIDVTSDLCAYKVQLSEKLMSNVLFKKLGDYEIAWVDAEVGKTENGMLSLLPISTPAPPHKSVLVGDLKMADLKPFLSSKGIQVEFAGGALRCGEYVTIRKVGPAGQKGGGSGTQQIVIEGPLCEDYYKIRAYLYSQFYLL</sequence>
<comment type="caution">
    <text evidence="1">The sequence shown here is derived from an EMBL/GenBank/DDBJ whole genome shotgun (WGS) entry which is preliminary data.</text>
</comment>
<protein>
    <submittedName>
        <fullName evidence="1">Cleavage and polyadenylation specificity factor subunit 2</fullName>
    </submittedName>
</protein>
<organism evidence="1 2">
    <name type="scientific">Citrus sinensis</name>
    <name type="common">Sweet orange</name>
    <name type="synonym">Citrus aurantium var. sinensis</name>
    <dbReference type="NCBI Taxonomy" id="2711"/>
    <lineage>
        <taxon>Eukaryota</taxon>
        <taxon>Viridiplantae</taxon>
        <taxon>Streptophyta</taxon>
        <taxon>Embryophyta</taxon>
        <taxon>Tracheophyta</taxon>
        <taxon>Spermatophyta</taxon>
        <taxon>Magnoliopsida</taxon>
        <taxon>eudicotyledons</taxon>
        <taxon>Gunneridae</taxon>
        <taxon>Pentapetalae</taxon>
        <taxon>rosids</taxon>
        <taxon>malvids</taxon>
        <taxon>Sapindales</taxon>
        <taxon>Rutaceae</taxon>
        <taxon>Aurantioideae</taxon>
        <taxon>Citrus</taxon>
    </lineage>
</organism>
<accession>A0ACB8HSM8</accession>
<dbReference type="EMBL" id="CM039178">
    <property type="protein sequence ID" value="KAH9677785.1"/>
    <property type="molecule type" value="Genomic_DNA"/>
</dbReference>
<proteinExistence type="predicted"/>
<evidence type="ECO:0000313" key="1">
    <source>
        <dbReference type="EMBL" id="KAH9677785.1"/>
    </source>
</evidence>
<name>A0ACB8HSM8_CITSI</name>
<dbReference type="Proteomes" id="UP000829398">
    <property type="component" value="Chromosome 9"/>
</dbReference>